<reference evidence="2" key="1">
    <citation type="submission" date="2019-08" db="EMBL/GenBank/DDBJ databases">
        <authorList>
            <person name="Kucharzyk K."/>
            <person name="Murdoch R.W."/>
            <person name="Higgins S."/>
            <person name="Loffler F."/>
        </authorList>
    </citation>
    <scope>NUCLEOTIDE SEQUENCE</scope>
</reference>
<accession>A0A645E445</accession>
<evidence type="ECO:0000313" key="2">
    <source>
        <dbReference type="EMBL" id="MPM96309.1"/>
    </source>
</evidence>
<proteinExistence type="predicted"/>
<feature type="region of interest" description="Disordered" evidence="1">
    <location>
        <begin position="229"/>
        <end position="256"/>
    </location>
</feature>
<organism evidence="2">
    <name type="scientific">bioreactor metagenome</name>
    <dbReference type="NCBI Taxonomy" id="1076179"/>
    <lineage>
        <taxon>unclassified sequences</taxon>
        <taxon>metagenomes</taxon>
        <taxon>ecological metagenomes</taxon>
    </lineage>
</organism>
<gene>
    <name evidence="2" type="ORF">SDC9_143467</name>
</gene>
<sequence length="256" mass="28260">MRAPHTHQPRKLFALQRGIQARARQLRGSVLRYRQFTCLLQLVEVADGGHAPCEFRAQLGGVVHLLGRFKRLLGRHRTQPSAARVCRNDQHVLRCLQRGAFHLPTQPARAPGQGDDVDQTEADLPLNLALMAVDEAAQRQRGIEQRQRLRALRIVHGKTGKLRLQIGVVQERNAHGGVLIDWLFLQPLGHALLRICMVFGIVGRQRRIRRQAGLHLLLHVAAQAVGGNAGATGQQQGGSQHGQACGNNARAHGWAP</sequence>
<name>A0A645E445_9ZZZZ</name>
<dbReference type="AlphaFoldDB" id="A0A645E445"/>
<comment type="caution">
    <text evidence="2">The sequence shown here is derived from an EMBL/GenBank/DDBJ whole genome shotgun (WGS) entry which is preliminary data.</text>
</comment>
<evidence type="ECO:0000256" key="1">
    <source>
        <dbReference type="SAM" id="MobiDB-lite"/>
    </source>
</evidence>
<protein>
    <submittedName>
        <fullName evidence="2">Uncharacterized protein</fullName>
    </submittedName>
</protein>
<dbReference type="EMBL" id="VSSQ01042696">
    <property type="protein sequence ID" value="MPM96309.1"/>
    <property type="molecule type" value="Genomic_DNA"/>
</dbReference>
<feature type="compositionally biased region" description="Gly residues" evidence="1">
    <location>
        <begin position="229"/>
        <end position="240"/>
    </location>
</feature>